<keyword evidence="7" id="KW-1185">Reference proteome</keyword>
<protein>
    <recommendedName>
        <fullName evidence="8">Odorant binding protein</fullName>
    </recommendedName>
</protein>
<evidence type="ECO:0000256" key="2">
    <source>
        <dbReference type="ARBA" id="ARBA00008098"/>
    </source>
</evidence>
<dbReference type="OrthoDB" id="7735119at2759"/>
<reference evidence="6" key="1">
    <citation type="submission" date="2021-03" db="EMBL/GenBank/DDBJ databases">
        <title>Chromosome level genome of the anhydrobiotic midge Polypedilum vanderplanki.</title>
        <authorList>
            <person name="Yoshida Y."/>
            <person name="Kikawada T."/>
            <person name="Gusev O."/>
        </authorList>
    </citation>
    <scope>NUCLEOTIDE SEQUENCE</scope>
    <source>
        <strain evidence="6">NIAS01</strain>
        <tissue evidence="6">Whole body or cell culture</tissue>
    </source>
</reference>
<comment type="similarity">
    <text evidence="2">Belongs to the PBP/GOBP family.</text>
</comment>
<dbReference type="Gene3D" id="1.10.238.270">
    <property type="match status" value="1"/>
</dbReference>
<dbReference type="PANTHER" id="PTHR21066">
    <property type="entry name" value="ODORANT-BINDING PROTEIN 59A-RELATED"/>
    <property type="match status" value="1"/>
</dbReference>
<evidence type="ECO:0000313" key="7">
    <source>
        <dbReference type="Proteomes" id="UP001107558"/>
    </source>
</evidence>
<dbReference type="InterPro" id="IPR052295">
    <property type="entry name" value="Odorant-binding_protein"/>
</dbReference>
<comment type="subcellular location">
    <subcellularLocation>
        <location evidence="1">Secreted</location>
    </subcellularLocation>
</comment>
<keyword evidence="4" id="KW-0964">Secreted</keyword>
<proteinExistence type="inferred from homology"/>
<feature type="signal peptide" evidence="5">
    <location>
        <begin position="1"/>
        <end position="19"/>
    </location>
</feature>
<sequence>MMKSFIFIFCFANVNLILGDEGKCVERMKNIIPMHKCCKEPEFFDEKEIAPLIEELKRKYESNPALLHCMVEQEMMKKLGLEKVDKAEYKKFIQKHVKEAPWIPVMEKAIDICVDKLPEFEAIYQKAYNLTKEQCDTKFCFLFDCFPVVDFLNCPADSWTKSDQCETAKKFVTDCQNDDSFYEYVHKE</sequence>
<dbReference type="EMBL" id="JADBJN010000003">
    <property type="protein sequence ID" value="KAG5669922.1"/>
    <property type="molecule type" value="Genomic_DNA"/>
</dbReference>
<dbReference type="PANTHER" id="PTHR21066:SF3">
    <property type="entry name" value="IP02236P"/>
    <property type="match status" value="1"/>
</dbReference>
<evidence type="ECO:0000256" key="5">
    <source>
        <dbReference type="SAM" id="SignalP"/>
    </source>
</evidence>
<name>A0A9J6BJM0_POLVA</name>
<keyword evidence="3" id="KW-0813">Transport</keyword>
<dbReference type="Proteomes" id="UP001107558">
    <property type="component" value="Chromosome 3"/>
</dbReference>
<gene>
    <name evidence="6" type="ORF">PVAND_000212</name>
</gene>
<organism evidence="6 7">
    <name type="scientific">Polypedilum vanderplanki</name>
    <name type="common">Sleeping chironomid midge</name>
    <dbReference type="NCBI Taxonomy" id="319348"/>
    <lineage>
        <taxon>Eukaryota</taxon>
        <taxon>Metazoa</taxon>
        <taxon>Ecdysozoa</taxon>
        <taxon>Arthropoda</taxon>
        <taxon>Hexapoda</taxon>
        <taxon>Insecta</taxon>
        <taxon>Pterygota</taxon>
        <taxon>Neoptera</taxon>
        <taxon>Endopterygota</taxon>
        <taxon>Diptera</taxon>
        <taxon>Nematocera</taxon>
        <taxon>Chironomoidea</taxon>
        <taxon>Chironomidae</taxon>
        <taxon>Chironominae</taxon>
        <taxon>Polypedilum</taxon>
        <taxon>Polypedilum</taxon>
    </lineage>
</organism>
<dbReference type="GO" id="GO:0005576">
    <property type="term" value="C:extracellular region"/>
    <property type="evidence" value="ECO:0007669"/>
    <property type="project" value="UniProtKB-SubCell"/>
</dbReference>
<accession>A0A9J6BJM0</accession>
<keyword evidence="5" id="KW-0732">Signal</keyword>
<evidence type="ECO:0000256" key="4">
    <source>
        <dbReference type="ARBA" id="ARBA00022525"/>
    </source>
</evidence>
<evidence type="ECO:0000313" key="6">
    <source>
        <dbReference type="EMBL" id="KAG5669922.1"/>
    </source>
</evidence>
<comment type="caution">
    <text evidence="6">The sequence shown here is derived from an EMBL/GenBank/DDBJ whole genome shotgun (WGS) entry which is preliminary data.</text>
</comment>
<dbReference type="AlphaFoldDB" id="A0A9J6BJM0"/>
<feature type="chain" id="PRO_5039944203" description="Odorant binding protein" evidence="5">
    <location>
        <begin position="20"/>
        <end position="188"/>
    </location>
</feature>
<evidence type="ECO:0008006" key="8">
    <source>
        <dbReference type="Google" id="ProtNLM"/>
    </source>
</evidence>
<evidence type="ECO:0000256" key="3">
    <source>
        <dbReference type="ARBA" id="ARBA00022448"/>
    </source>
</evidence>
<evidence type="ECO:0000256" key="1">
    <source>
        <dbReference type="ARBA" id="ARBA00004613"/>
    </source>
</evidence>